<gene>
    <name evidence="2" type="ORF">mvi_62940</name>
</gene>
<dbReference type="KEGG" id="mind:mvi_62940"/>
<dbReference type="RefSeq" id="WP_207183846.1">
    <property type="nucleotide sequence ID" value="NZ_AP024147.1"/>
</dbReference>
<reference evidence="2" key="1">
    <citation type="submission" date="2020-11" db="EMBL/GenBank/DDBJ databases">
        <title>Complete genome sequence of a novel pathogenic Methylobacterium strain isolated from rice in Vietnam.</title>
        <authorList>
            <person name="Lai K."/>
            <person name="Okazaki S."/>
            <person name="Higashi K."/>
            <person name="Mori H."/>
            <person name="Toyoda A."/>
            <person name="Kurokawa K."/>
        </authorList>
    </citation>
    <scope>NUCLEOTIDE SEQUENCE</scope>
    <source>
        <strain evidence="2">VL1</strain>
        <plasmid evidence="2">pVL1_2</plasmid>
    </source>
</reference>
<feature type="region of interest" description="Disordered" evidence="1">
    <location>
        <begin position="1"/>
        <end position="28"/>
    </location>
</feature>
<dbReference type="Proteomes" id="UP000663508">
    <property type="component" value="Plasmid pVL1_2"/>
</dbReference>
<evidence type="ECO:0000313" key="3">
    <source>
        <dbReference type="Proteomes" id="UP000663508"/>
    </source>
</evidence>
<feature type="region of interest" description="Disordered" evidence="1">
    <location>
        <begin position="73"/>
        <end position="95"/>
    </location>
</feature>
<keyword evidence="2" id="KW-0614">Plasmid</keyword>
<protein>
    <submittedName>
        <fullName evidence="2">Uncharacterized protein</fullName>
    </submittedName>
</protein>
<accession>A0A8H8X0F9</accession>
<organism evidence="2 3">
    <name type="scientific">Methylobacterium indicum</name>
    <dbReference type="NCBI Taxonomy" id="1775910"/>
    <lineage>
        <taxon>Bacteria</taxon>
        <taxon>Pseudomonadati</taxon>
        <taxon>Pseudomonadota</taxon>
        <taxon>Alphaproteobacteria</taxon>
        <taxon>Hyphomicrobiales</taxon>
        <taxon>Methylobacteriaceae</taxon>
        <taxon>Methylobacterium</taxon>
    </lineage>
</organism>
<sequence length="95" mass="10272">MIQEHKGFRTGQKVHMKVDTTGGLPDGGEVTFPAGSPGVIDAIRDFGGRQGIGFEVAIWSHDPEQTIVNVFDDGDGDPNEFFRAAPDLPTEDDDE</sequence>
<geneLocation type="plasmid" evidence="2 3">
    <name>pVL1_2</name>
</geneLocation>
<proteinExistence type="predicted"/>
<name>A0A8H8X0F9_9HYPH</name>
<evidence type="ECO:0000256" key="1">
    <source>
        <dbReference type="SAM" id="MobiDB-lite"/>
    </source>
</evidence>
<evidence type="ECO:0000313" key="2">
    <source>
        <dbReference type="EMBL" id="BCM87833.1"/>
    </source>
</evidence>
<dbReference type="EMBL" id="AP024147">
    <property type="protein sequence ID" value="BCM87833.1"/>
    <property type="molecule type" value="Genomic_DNA"/>
</dbReference>
<dbReference type="AlphaFoldDB" id="A0A8H8X0F9"/>